<evidence type="ECO:0000256" key="4">
    <source>
        <dbReference type="ARBA" id="ARBA00022989"/>
    </source>
</evidence>
<comment type="subcellular location">
    <subcellularLocation>
        <location evidence="1">Cell membrane</location>
        <topology evidence="1">Multi-pass membrane protein</topology>
    </subcellularLocation>
</comment>
<keyword evidence="4 7" id="KW-1133">Transmembrane helix</keyword>
<evidence type="ECO:0000313" key="10">
    <source>
        <dbReference type="Proteomes" id="UP000324678"/>
    </source>
</evidence>
<evidence type="ECO:0000256" key="6">
    <source>
        <dbReference type="SAM" id="MobiDB-lite"/>
    </source>
</evidence>
<dbReference type="Pfam" id="PF12823">
    <property type="entry name" value="DUF3817"/>
    <property type="match status" value="1"/>
</dbReference>
<feature type="transmembrane region" description="Helical" evidence="7">
    <location>
        <begin position="108"/>
        <end position="127"/>
    </location>
</feature>
<evidence type="ECO:0000256" key="1">
    <source>
        <dbReference type="ARBA" id="ARBA00004651"/>
    </source>
</evidence>
<dbReference type="EMBL" id="CP043505">
    <property type="protein sequence ID" value="QEO15218.1"/>
    <property type="molecule type" value="Genomic_DNA"/>
</dbReference>
<keyword evidence="2" id="KW-1003">Cell membrane</keyword>
<dbReference type="PANTHER" id="PTHR40077">
    <property type="entry name" value="MEMBRANE PROTEIN-RELATED"/>
    <property type="match status" value="1"/>
</dbReference>
<dbReference type="NCBIfam" id="TIGR03954">
    <property type="entry name" value="integ_memb_HG"/>
    <property type="match status" value="1"/>
</dbReference>
<keyword evidence="3 7" id="KW-0812">Transmembrane</keyword>
<feature type="domain" description="DUF3817" evidence="8">
    <location>
        <begin position="17"/>
        <end position="131"/>
    </location>
</feature>
<dbReference type="AlphaFoldDB" id="A0A5C1YHY7"/>
<dbReference type="Proteomes" id="UP000324678">
    <property type="component" value="Chromosome"/>
</dbReference>
<dbReference type="KEGG" id="ail:FLP10_12895"/>
<dbReference type="PANTHER" id="PTHR40077:SF2">
    <property type="entry name" value="MEMBRANE PROTEIN"/>
    <property type="match status" value="1"/>
</dbReference>
<evidence type="ECO:0000256" key="7">
    <source>
        <dbReference type="SAM" id="Phobius"/>
    </source>
</evidence>
<reference evidence="9 10" key="1">
    <citation type="submission" date="2019-09" db="EMBL/GenBank/DDBJ databases">
        <title>Genome sequencing of strain KACC 19306.</title>
        <authorList>
            <person name="Heo J."/>
            <person name="Kim S.-J."/>
            <person name="Kim J.-S."/>
            <person name="Hong S.-B."/>
            <person name="Kwon S.-W."/>
        </authorList>
    </citation>
    <scope>NUCLEOTIDE SEQUENCE [LARGE SCALE GENOMIC DNA]</scope>
    <source>
        <strain evidence="9 10">KACC 19306</strain>
    </source>
</reference>
<evidence type="ECO:0000256" key="2">
    <source>
        <dbReference type="ARBA" id="ARBA00022475"/>
    </source>
</evidence>
<feature type="region of interest" description="Disordered" evidence="6">
    <location>
        <begin position="145"/>
        <end position="170"/>
    </location>
</feature>
<evidence type="ECO:0000259" key="8">
    <source>
        <dbReference type="Pfam" id="PF12823"/>
    </source>
</evidence>
<name>A0A5C1YHY7_9MICO</name>
<feature type="transmembrane region" description="Helical" evidence="7">
    <location>
        <begin position="20"/>
        <end position="39"/>
    </location>
</feature>
<feature type="compositionally biased region" description="Low complexity" evidence="6">
    <location>
        <begin position="146"/>
        <end position="158"/>
    </location>
</feature>
<evidence type="ECO:0000313" key="9">
    <source>
        <dbReference type="EMBL" id="QEO15218.1"/>
    </source>
</evidence>
<dbReference type="InterPro" id="IPR023845">
    <property type="entry name" value="DUF3817_TM"/>
</dbReference>
<sequence>MPLEPKTADLPRIRGALKLYQVASVITGVLLLLLCAEMILKYAFHLELFAFGSGGFLSFQPVLETANGLESTGDGVNLSTGILIVHGWFYVVYLFSDFRLWSLMRWPFGRFILIALGGIIPFLSFILEARIGREVRTYLERREADASAAPAPNAGAEASDSDQPSVEAAQ</sequence>
<evidence type="ECO:0000256" key="3">
    <source>
        <dbReference type="ARBA" id="ARBA00022692"/>
    </source>
</evidence>
<accession>A0A5C1YHY7</accession>
<feature type="transmembrane region" description="Helical" evidence="7">
    <location>
        <begin position="75"/>
        <end position="96"/>
    </location>
</feature>
<keyword evidence="5 7" id="KW-0472">Membrane</keyword>
<keyword evidence="10" id="KW-1185">Reference proteome</keyword>
<dbReference type="RefSeq" id="WP_149161232.1">
    <property type="nucleotide sequence ID" value="NZ_CP043505.1"/>
</dbReference>
<dbReference type="GO" id="GO:0005886">
    <property type="term" value="C:plasma membrane"/>
    <property type="evidence" value="ECO:0007669"/>
    <property type="project" value="UniProtKB-SubCell"/>
</dbReference>
<evidence type="ECO:0000256" key="5">
    <source>
        <dbReference type="ARBA" id="ARBA00023136"/>
    </source>
</evidence>
<organism evidence="9 10">
    <name type="scientific">Agromyces intestinalis</name>
    <dbReference type="NCBI Taxonomy" id="2592652"/>
    <lineage>
        <taxon>Bacteria</taxon>
        <taxon>Bacillati</taxon>
        <taxon>Actinomycetota</taxon>
        <taxon>Actinomycetes</taxon>
        <taxon>Micrococcales</taxon>
        <taxon>Microbacteriaceae</taxon>
        <taxon>Agromyces</taxon>
    </lineage>
</organism>
<protein>
    <submittedName>
        <fullName evidence="9">DUF3817 domain-containing protein</fullName>
    </submittedName>
</protein>
<proteinExistence type="predicted"/>
<dbReference type="OrthoDB" id="9342687at2"/>
<gene>
    <name evidence="9" type="ORF">FLP10_12895</name>
</gene>